<feature type="region of interest" description="Disordered" evidence="1">
    <location>
        <begin position="1"/>
        <end position="46"/>
    </location>
</feature>
<dbReference type="OrthoDB" id="3790861at2759"/>
<accession>A0A6A6RBJ2</accession>
<evidence type="ECO:0000313" key="2">
    <source>
        <dbReference type="EMBL" id="KAF2500827.1"/>
    </source>
</evidence>
<feature type="compositionally biased region" description="Low complexity" evidence="1">
    <location>
        <begin position="32"/>
        <end position="44"/>
    </location>
</feature>
<dbReference type="EMBL" id="MU004183">
    <property type="protein sequence ID" value="KAF2500827.1"/>
    <property type="molecule type" value="Genomic_DNA"/>
</dbReference>
<name>A0A6A6RBJ2_9PEZI</name>
<keyword evidence="3" id="KW-1185">Reference proteome</keyword>
<gene>
    <name evidence="2" type="ORF">BU16DRAFT_259547</name>
</gene>
<sequence length="203" mass="22792">MFWSPASADSERCCTQSPQEAPISWTSRRAESPTTSRTTSGGRPKWPASASQVLCRAWNAACSKIWQERRKGTASRPLCPRSIRSVEVRRPLGVDAMRLSTRTTRKRLHSVQHHCVISGHLFREIRLESVPQSGSINDVPVTYLNERGVRVGCEVRVGCDACGRNVGRSVWQCELRACRQEVCWKCCLKLETAWLERAVASHG</sequence>
<dbReference type="AlphaFoldDB" id="A0A6A6RBJ2"/>
<protein>
    <submittedName>
        <fullName evidence="2">Uncharacterized protein</fullName>
    </submittedName>
</protein>
<organism evidence="2 3">
    <name type="scientific">Lophium mytilinum</name>
    <dbReference type="NCBI Taxonomy" id="390894"/>
    <lineage>
        <taxon>Eukaryota</taxon>
        <taxon>Fungi</taxon>
        <taxon>Dikarya</taxon>
        <taxon>Ascomycota</taxon>
        <taxon>Pezizomycotina</taxon>
        <taxon>Dothideomycetes</taxon>
        <taxon>Pleosporomycetidae</taxon>
        <taxon>Mytilinidiales</taxon>
        <taxon>Mytilinidiaceae</taxon>
        <taxon>Lophium</taxon>
    </lineage>
</organism>
<evidence type="ECO:0000313" key="3">
    <source>
        <dbReference type="Proteomes" id="UP000799750"/>
    </source>
</evidence>
<proteinExistence type="predicted"/>
<evidence type="ECO:0000256" key="1">
    <source>
        <dbReference type="SAM" id="MobiDB-lite"/>
    </source>
</evidence>
<feature type="compositionally biased region" description="Polar residues" evidence="1">
    <location>
        <begin position="13"/>
        <end position="27"/>
    </location>
</feature>
<reference evidence="2" key="1">
    <citation type="journal article" date="2020" name="Stud. Mycol.">
        <title>101 Dothideomycetes genomes: a test case for predicting lifestyles and emergence of pathogens.</title>
        <authorList>
            <person name="Haridas S."/>
            <person name="Albert R."/>
            <person name="Binder M."/>
            <person name="Bloem J."/>
            <person name="Labutti K."/>
            <person name="Salamov A."/>
            <person name="Andreopoulos B."/>
            <person name="Baker S."/>
            <person name="Barry K."/>
            <person name="Bills G."/>
            <person name="Bluhm B."/>
            <person name="Cannon C."/>
            <person name="Castanera R."/>
            <person name="Culley D."/>
            <person name="Daum C."/>
            <person name="Ezra D."/>
            <person name="Gonzalez J."/>
            <person name="Henrissat B."/>
            <person name="Kuo A."/>
            <person name="Liang C."/>
            <person name="Lipzen A."/>
            <person name="Lutzoni F."/>
            <person name="Magnuson J."/>
            <person name="Mondo S."/>
            <person name="Nolan M."/>
            <person name="Ohm R."/>
            <person name="Pangilinan J."/>
            <person name="Park H.-J."/>
            <person name="Ramirez L."/>
            <person name="Alfaro M."/>
            <person name="Sun H."/>
            <person name="Tritt A."/>
            <person name="Yoshinaga Y."/>
            <person name="Zwiers L.-H."/>
            <person name="Turgeon B."/>
            <person name="Goodwin S."/>
            <person name="Spatafora J."/>
            <person name="Crous P."/>
            <person name="Grigoriev I."/>
        </authorList>
    </citation>
    <scope>NUCLEOTIDE SEQUENCE</scope>
    <source>
        <strain evidence="2">CBS 269.34</strain>
    </source>
</reference>
<dbReference type="Proteomes" id="UP000799750">
    <property type="component" value="Unassembled WGS sequence"/>
</dbReference>